<organism evidence="2 3">
    <name type="scientific">Atopomonas hussainii</name>
    <dbReference type="NCBI Taxonomy" id="1429083"/>
    <lineage>
        <taxon>Bacteria</taxon>
        <taxon>Pseudomonadati</taxon>
        <taxon>Pseudomonadota</taxon>
        <taxon>Gammaproteobacteria</taxon>
        <taxon>Pseudomonadales</taxon>
        <taxon>Pseudomonadaceae</taxon>
        <taxon>Atopomonas</taxon>
    </lineage>
</organism>
<gene>
    <name evidence="2" type="ORF">SAMN05216214_105168</name>
</gene>
<dbReference type="RefSeq" id="WP_074866514.1">
    <property type="nucleotide sequence ID" value="NZ_FOAS01000005.1"/>
</dbReference>
<dbReference type="AlphaFoldDB" id="A0A1H7K8L7"/>
<accession>A0A1H7K8L7</accession>
<dbReference type="Pfam" id="PF19837">
    <property type="entry name" value="DUF6316"/>
    <property type="match status" value="1"/>
</dbReference>
<evidence type="ECO:0000313" key="2">
    <source>
        <dbReference type="EMBL" id="SEK82297.1"/>
    </source>
</evidence>
<dbReference type="STRING" id="1429083.GCA_001885685_01256"/>
<dbReference type="EMBL" id="FOAS01000005">
    <property type="protein sequence ID" value="SEK82297.1"/>
    <property type="molecule type" value="Genomic_DNA"/>
</dbReference>
<dbReference type="Proteomes" id="UP000185766">
    <property type="component" value="Unassembled WGS sequence"/>
</dbReference>
<protein>
    <recommendedName>
        <fullName evidence="1">DUF6316 domain-containing protein</fullName>
    </recommendedName>
</protein>
<evidence type="ECO:0000259" key="1">
    <source>
        <dbReference type="Pfam" id="PF19837"/>
    </source>
</evidence>
<reference evidence="2 3" key="1">
    <citation type="submission" date="2016-10" db="EMBL/GenBank/DDBJ databases">
        <authorList>
            <person name="de Groot N.N."/>
        </authorList>
    </citation>
    <scope>NUCLEOTIDE SEQUENCE [LARGE SCALE GENOMIC DNA]</scope>
    <source>
        <strain evidence="2 3">JCM 19513</strain>
    </source>
</reference>
<proteinExistence type="predicted"/>
<dbReference type="InterPro" id="IPR045630">
    <property type="entry name" value="DUF6316"/>
</dbReference>
<evidence type="ECO:0000313" key="3">
    <source>
        <dbReference type="Proteomes" id="UP000185766"/>
    </source>
</evidence>
<feature type="domain" description="DUF6316" evidence="1">
    <location>
        <begin position="5"/>
        <end position="58"/>
    </location>
</feature>
<sequence>MYCRRSSDDDHGTYYRSQRLSCVDGEYFFATRENRWLGPFYTREDAEQQLNLYIHRMQLAENGAQFGRQLAAQARHPDES</sequence>
<keyword evidence="3" id="KW-1185">Reference proteome</keyword>
<name>A0A1H7K8L7_9GAMM</name>